<feature type="transmembrane region" description="Helical" evidence="8">
    <location>
        <begin position="28"/>
        <end position="51"/>
    </location>
</feature>
<keyword evidence="7 8" id="KW-0472">Membrane</keyword>
<evidence type="ECO:0000256" key="6">
    <source>
        <dbReference type="ARBA" id="ARBA00022989"/>
    </source>
</evidence>
<evidence type="ECO:0000256" key="7">
    <source>
        <dbReference type="ARBA" id="ARBA00023136"/>
    </source>
</evidence>
<evidence type="ECO:0000313" key="10">
    <source>
        <dbReference type="EMBL" id="KAA5614588.1"/>
    </source>
</evidence>
<dbReference type="Gene3D" id="1.10.3720.10">
    <property type="entry name" value="MetI-like"/>
    <property type="match status" value="1"/>
</dbReference>
<dbReference type="RefSeq" id="WP_150038270.1">
    <property type="nucleotide sequence ID" value="NZ_OW485601.1"/>
</dbReference>
<feature type="transmembrane region" description="Helical" evidence="8">
    <location>
        <begin position="283"/>
        <end position="302"/>
    </location>
</feature>
<keyword evidence="3 8" id="KW-0813">Transport</keyword>
<dbReference type="AlphaFoldDB" id="A0A5M6J4T1"/>
<evidence type="ECO:0000256" key="1">
    <source>
        <dbReference type="ARBA" id="ARBA00004651"/>
    </source>
</evidence>
<feature type="transmembrane region" description="Helical" evidence="8">
    <location>
        <begin position="337"/>
        <end position="358"/>
    </location>
</feature>
<organism evidence="10 11">
    <name type="scientific">Rhodovastum atsumiense</name>
    <dbReference type="NCBI Taxonomy" id="504468"/>
    <lineage>
        <taxon>Bacteria</taxon>
        <taxon>Pseudomonadati</taxon>
        <taxon>Pseudomonadota</taxon>
        <taxon>Alphaproteobacteria</taxon>
        <taxon>Acetobacterales</taxon>
        <taxon>Acetobacteraceae</taxon>
        <taxon>Rhodovastum</taxon>
    </lineage>
</organism>
<dbReference type="InterPro" id="IPR000515">
    <property type="entry name" value="MetI-like"/>
</dbReference>
<sequence>MTAVSATAIPSLKLRLRRAERARQRRHAALILPLLVFLAFTFIIPIGTMLWHSVEDSDVARVLPRTVASLQGWRGTSLPGEPAFAALAADLEQAAREQTVPAAAKRLNYDVTGFRTLLMSTARRVRATPPAEGEAQAALLDIDPRWGEIETWGAIHRASGPLTDFYLLASLDLHRTADGAIVGTPAEQAVYIEVLLRTLEISVIVTGLCLLLGFPTAYLLASLPARQANLLMIFVLLPFWTSLLVRLCAWIVLLQGSGLVNNMLLWTGLIDAPLQMIFNRTGVYIAMTHVLLPFMILPLYSSMKAIPPAYMRAAASLGAPPLKAFLRVYLPQTLPGVGAGALLVFILCVGYYITPALIGGGGDQMISYFIAFFTNETVNWGMAAALGTVLLVVTTILAVAYARLLADRQTTGGLK</sequence>
<name>A0A5M6J4T1_9PROT</name>
<keyword evidence="5 8" id="KW-0812">Transmembrane</keyword>
<keyword evidence="4" id="KW-1003">Cell membrane</keyword>
<feature type="domain" description="ABC transmembrane type-1" evidence="9">
    <location>
        <begin position="195"/>
        <end position="401"/>
    </location>
</feature>
<accession>A0A5M6J4T1</accession>
<reference evidence="10 11" key="1">
    <citation type="submission" date="2019-09" db="EMBL/GenBank/DDBJ databases">
        <title>Genome sequence of Rhodovastum atsumiense, a diverse member of the Acetobacteraceae family of non-sulfur purple photosynthetic bacteria.</title>
        <authorList>
            <person name="Meyer T."/>
            <person name="Kyndt J."/>
        </authorList>
    </citation>
    <scope>NUCLEOTIDE SEQUENCE [LARGE SCALE GENOMIC DNA]</scope>
    <source>
        <strain evidence="10 11">DSM 21279</strain>
    </source>
</reference>
<comment type="subcellular location">
    <subcellularLocation>
        <location evidence="1 8">Cell membrane</location>
        <topology evidence="1 8">Multi-pass membrane protein</topology>
    </subcellularLocation>
</comment>
<feature type="transmembrane region" description="Helical" evidence="8">
    <location>
        <begin position="201"/>
        <end position="221"/>
    </location>
</feature>
<feature type="transmembrane region" description="Helical" evidence="8">
    <location>
        <begin position="228"/>
        <end position="253"/>
    </location>
</feature>
<dbReference type="EMBL" id="VWPK01000001">
    <property type="protein sequence ID" value="KAA5614588.1"/>
    <property type="molecule type" value="Genomic_DNA"/>
</dbReference>
<dbReference type="GO" id="GO:0005886">
    <property type="term" value="C:plasma membrane"/>
    <property type="evidence" value="ECO:0007669"/>
    <property type="project" value="UniProtKB-SubCell"/>
</dbReference>
<evidence type="ECO:0000256" key="3">
    <source>
        <dbReference type="ARBA" id="ARBA00022448"/>
    </source>
</evidence>
<dbReference type="InterPro" id="IPR035906">
    <property type="entry name" value="MetI-like_sf"/>
</dbReference>
<keyword evidence="6 8" id="KW-1133">Transmembrane helix</keyword>
<keyword evidence="11" id="KW-1185">Reference proteome</keyword>
<evidence type="ECO:0000259" key="9">
    <source>
        <dbReference type="PROSITE" id="PS50928"/>
    </source>
</evidence>
<gene>
    <name evidence="10" type="ORF">F1189_00180</name>
</gene>
<evidence type="ECO:0000256" key="5">
    <source>
        <dbReference type="ARBA" id="ARBA00022692"/>
    </source>
</evidence>
<evidence type="ECO:0000256" key="4">
    <source>
        <dbReference type="ARBA" id="ARBA00022475"/>
    </source>
</evidence>
<dbReference type="PANTHER" id="PTHR42929:SF5">
    <property type="entry name" value="ABC TRANSPORTER PERMEASE PROTEIN"/>
    <property type="match status" value="1"/>
</dbReference>
<dbReference type="SUPFAM" id="SSF161098">
    <property type="entry name" value="MetI-like"/>
    <property type="match status" value="1"/>
</dbReference>
<comment type="caution">
    <text evidence="10">The sequence shown here is derived from an EMBL/GenBank/DDBJ whole genome shotgun (WGS) entry which is preliminary data.</text>
</comment>
<evidence type="ECO:0000256" key="2">
    <source>
        <dbReference type="ARBA" id="ARBA00007069"/>
    </source>
</evidence>
<dbReference type="CDD" id="cd06261">
    <property type="entry name" value="TM_PBP2"/>
    <property type="match status" value="1"/>
</dbReference>
<feature type="transmembrane region" description="Helical" evidence="8">
    <location>
        <begin position="378"/>
        <end position="402"/>
    </location>
</feature>
<evidence type="ECO:0000313" key="11">
    <source>
        <dbReference type="Proteomes" id="UP000325255"/>
    </source>
</evidence>
<dbReference type="Proteomes" id="UP000325255">
    <property type="component" value="Unassembled WGS sequence"/>
</dbReference>
<protein>
    <submittedName>
        <fullName evidence="10">ABC transporter permease</fullName>
    </submittedName>
</protein>
<proteinExistence type="inferred from homology"/>
<comment type="similarity">
    <text evidence="2">Belongs to the binding-protein-dependent transport system permease family. CysTW subfamily.</text>
</comment>
<dbReference type="PROSITE" id="PS50928">
    <property type="entry name" value="ABC_TM1"/>
    <property type="match status" value="1"/>
</dbReference>
<dbReference type="Pfam" id="PF00528">
    <property type="entry name" value="BPD_transp_1"/>
    <property type="match status" value="1"/>
</dbReference>
<dbReference type="OrthoDB" id="7915284at2"/>
<dbReference type="GO" id="GO:0055085">
    <property type="term" value="P:transmembrane transport"/>
    <property type="evidence" value="ECO:0007669"/>
    <property type="project" value="InterPro"/>
</dbReference>
<dbReference type="PANTHER" id="PTHR42929">
    <property type="entry name" value="INNER MEMBRANE ABC TRANSPORTER PERMEASE PROTEIN YDCU-RELATED-RELATED"/>
    <property type="match status" value="1"/>
</dbReference>
<evidence type="ECO:0000256" key="8">
    <source>
        <dbReference type="RuleBase" id="RU363032"/>
    </source>
</evidence>